<dbReference type="GO" id="GO:0070006">
    <property type="term" value="F:metalloaminopeptidase activity"/>
    <property type="evidence" value="ECO:0007669"/>
    <property type="project" value="InterPro"/>
</dbReference>
<keyword evidence="3" id="KW-0645">Protease</keyword>
<name>A0A2U1M634_ARTAN</name>
<evidence type="ECO:0000256" key="1">
    <source>
        <dbReference type="ARBA" id="ARBA00009528"/>
    </source>
</evidence>
<evidence type="ECO:0000259" key="5">
    <source>
        <dbReference type="Pfam" id="PF00883"/>
    </source>
</evidence>
<dbReference type="GO" id="GO:0005634">
    <property type="term" value="C:nucleus"/>
    <property type="evidence" value="ECO:0007669"/>
    <property type="project" value="InterPro"/>
</dbReference>
<comment type="caution">
    <text evidence="6">The sequence shown here is derived from an EMBL/GenBank/DDBJ whole genome shotgun (WGS) entry which is preliminary data.</text>
</comment>
<dbReference type="EMBL" id="PKPP01006378">
    <property type="protein sequence ID" value="PWA56711.1"/>
    <property type="molecule type" value="Genomic_DNA"/>
</dbReference>
<comment type="similarity">
    <text evidence="1">Belongs to the peptidase M17 family.</text>
</comment>
<dbReference type="InterPro" id="IPR011356">
    <property type="entry name" value="Leucine_aapep/pepB"/>
</dbReference>
<evidence type="ECO:0000256" key="3">
    <source>
        <dbReference type="ARBA" id="ARBA00022670"/>
    </source>
</evidence>
<dbReference type="GO" id="GO:0005737">
    <property type="term" value="C:cytoplasm"/>
    <property type="evidence" value="ECO:0007669"/>
    <property type="project" value="InterPro"/>
</dbReference>
<sequence length="182" mass="20863">MKIVDLATLTGACIVALRPKTACVVSPSYELTKEVVAASEVVGEHLWRMPMEIYVLQYPLRPSWRPYESEERCVTRYVRVKSGTSEVEVEMSVKSILRIMAMLMVNKALPKQIRKISGKRRQWRTAAPLELSSEINKTMDPQLQCQAVEGKNYFNPRRDKVHHFAGDHVNEPLIAFNELIHL</sequence>
<dbReference type="PANTHER" id="PTHR11963:SF23">
    <property type="entry name" value="CYTOSOL AMINOPEPTIDASE"/>
    <property type="match status" value="1"/>
</dbReference>
<evidence type="ECO:0000313" key="7">
    <source>
        <dbReference type="Proteomes" id="UP000245207"/>
    </source>
</evidence>
<dbReference type="Gene3D" id="3.40.630.10">
    <property type="entry name" value="Zn peptidases"/>
    <property type="match status" value="1"/>
</dbReference>
<keyword evidence="2 6" id="KW-0031">Aminopeptidase</keyword>
<evidence type="ECO:0000256" key="4">
    <source>
        <dbReference type="ARBA" id="ARBA00022801"/>
    </source>
</evidence>
<dbReference type="STRING" id="35608.A0A2U1M634"/>
<protein>
    <submittedName>
        <fullName evidence="6">Leucine aminopeptidase</fullName>
    </submittedName>
</protein>
<dbReference type="InterPro" id="IPR000819">
    <property type="entry name" value="Peptidase_M17_C"/>
</dbReference>
<dbReference type="Pfam" id="PF00883">
    <property type="entry name" value="Peptidase_M17"/>
    <property type="match status" value="1"/>
</dbReference>
<evidence type="ECO:0000313" key="6">
    <source>
        <dbReference type="EMBL" id="PWA56711.1"/>
    </source>
</evidence>
<organism evidence="6 7">
    <name type="scientific">Artemisia annua</name>
    <name type="common">Sweet wormwood</name>
    <dbReference type="NCBI Taxonomy" id="35608"/>
    <lineage>
        <taxon>Eukaryota</taxon>
        <taxon>Viridiplantae</taxon>
        <taxon>Streptophyta</taxon>
        <taxon>Embryophyta</taxon>
        <taxon>Tracheophyta</taxon>
        <taxon>Spermatophyta</taxon>
        <taxon>Magnoliopsida</taxon>
        <taxon>eudicotyledons</taxon>
        <taxon>Gunneridae</taxon>
        <taxon>Pentapetalae</taxon>
        <taxon>asterids</taxon>
        <taxon>campanulids</taxon>
        <taxon>Asterales</taxon>
        <taxon>Asteraceae</taxon>
        <taxon>Asteroideae</taxon>
        <taxon>Anthemideae</taxon>
        <taxon>Artemisiinae</taxon>
        <taxon>Artemisia</taxon>
    </lineage>
</organism>
<dbReference type="SUPFAM" id="SSF53187">
    <property type="entry name" value="Zn-dependent exopeptidases"/>
    <property type="match status" value="1"/>
</dbReference>
<dbReference type="Proteomes" id="UP000245207">
    <property type="component" value="Unassembled WGS sequence"/>
</dbReference>
<keyword evidence="7" id="KW-1185">Reference proteome</keyword>
<dbReference type="GO" id="GO:0006351">
    <property type="term" value="P:DNA-templated transcription"/>
    <property type="evidence" value="ECO:0007669"/>
    <property type="project" value="InterPro"/>
</dbReference>
<dbReference type="GO" id="GO:0006508">
    <property type="term" value="P:proteolysis"/>
    <property type="evidence" value="ECO:0007669"/>
    <property type="project" value="UniProtKB-KW"/>
</dbReference>
<feature type="domain" description="Cytosol aminopeptidase" evidence="5">
    <location>
        <begin position="2"/>
        <end position="52"/>
    </location>
</feature>
<dbReference type="GO" id="GO:0030145">
    <property type="term" value="F:manganese ion binding"/>
    <property type="evidence" value="ECO:0007669"/>
    <property type="project" value="InterPro"/>
</dbReference>
<dbReference type="PANTHER" id="PTHR11963">
    <property type="entry name" value="LEUCINE AMINOPEPTIDASE-RELATED"/>
    <property type="match status" value="1"/>
</dbReference>
<evidence type="ECO:0000256" key="2">
    <source>
        <dbReference type="ARBA" id="ARBA00022438"/>
    </source>
</evidence>
<proteinExistence type="inferred from homology"/>
<dbReference type="AlphaFoldDB" id="A0A2U1M634"/>
<keyword evidence="4" id="KW-0378">Hydrolase</keyword>
<reference evidence="6 7" key="1">
    <citation type="journal article" date="2018" name="Mol. Plant">
        <title>The genome of Artemisia annua provides insight into the evolution of Asteraceae family and artemisinin biosynthesis.</title>
        <authorList>
            <person name="Shen Q."/>
            <person name="Zhang L."/>
            <person name="Liao Z."/>
            <person name="Wang S."/>
            <person name="Yan T."/>
            <person name="Shi P."/>
            <person name="Liu M."/>
            <person name="Fu X."/>
            <person name="Pan Q."/>
            <person name="Wang Y."/>
            <person name="Lv Z."/>
            <person name="Lu X."/>
            <person name="Zhang F."/>
            <person name="Jiang W."/>
            <person name="Ma Y."/>
            <person name="Chen M."/>
            <person name="Hao X."/>
            <person name="Li L."/>
            <person name="Tang Y."/>
            <person name="Lv G."/>
            <person name="Zhou Y."/>
            <person name="Sun X."/>
            <person name="Brodelius P.E."/>
            <person name="Rose J.K.C."/>
            <person name="Tang K."/>
        </authorList>
    </citation>
    <scope>NUCLEOTIDE SEQUENCE [LARGE SCALE GENOMIC DNA]</scope>
    <source>
        <strain evidence="7">cv. Huhao1</strain>
        <tissue evidence="6">Leaf</tissue>
    </source>
</reference>
<accession>A0A2U1M634</accession>
<dbReference type="OrthoDB" id="1730101at2759"/>
<gene>
    <name evidence="6" type="ORF">CTI12_AA225050</name>
</gene>